<evidence type="ECO:0000256" key="5">
    <source>
        <dbReference type="ARBA" id="ARBA00023002"/>
    </source>
</evidence>
<dbReference type="PANTHER" id="PTHR43303:SF4">
    <property type="entry name" value="NADPH DEHYDROGENASE C23G7.10C-RELATED"/>
    <property type="match status" value="1"/>
</dbReference>
<dbReference type="AlphaFoldDB" id="A0A381ZMY0"/>
<keyword evidence="4" id="KW-0521">NADP</keyword>
<accession>A0A381ZMY0</accession>
<feature type="domain" description="NADH:flavin oxidoreductase/NADH oxidase N-terminal" evidence="6">
    <location>
        <begin position="5"/>
        <end position="336"/>
    </location>
</feature>
<dbReference type="GO" id="GO:0050661">
    <property type="term" value="F:NADP binding"/>
    <property type="evidence" value="ECO:0007669"/>
    <property type="project" value="InterPro"/>
</dbReference>
<dbReference type="InterPro" id="IPR013785">
    <property type="entry name" value="Aldolase_TIM"/>
</dbReference>
<dbReference type="GO" id="GO:0010181">
    <property type="term" value="F:FMN binding"/>
    <property type="evidence" value="ECO:0007669"/>
    <property type="project" value="InterPro"/>
</dbReference>
<comment type="cofactor">
    <cofactor evidence="1">
        <name>FMN</name>
        <dbReference type="ChEBI" id="CHEBI:58210"/>
    </cofactor>
</comment>
<evidence type="ECO:0000256" key="3">
    <source>
        <dbReference type="ARBA" id="ARBA00022643"/>
    </source>
</evidence>
<evidence type="ECO:0000256" key="4">
    <source>
        <dbReference type="ARBA" id="ARBA00022857"/>
    </source>
</evidence>
<keyword evidence="5" id="KW-0560">Oxidoreductase</keyword>
<protein>
    <recommendedName>
        <fullName evidence="6">NADH:flavin oxidoreductase/NADH oxidase N-terminal domain-containing protein</fullName>
    </recommendedName>
</protein>
<dbReference type="Pfam" id="PF00724">
    <property type="entry name" value="Oxidored_FMN"/>
    <property type="match status" value="1"/>
</dbReference>
<evidence type="ECO:0000313" key="7">
    <source>
        <dbReference type="EMBL" id="SVA90600.1"/>
    </source>
</evidence>
<dbReference type="CDD" id="cd02932">
    <property type="entry name" value="OYE_YqiM_FMN"/>
    <property type="match status" value="1"/>
</dbReference>
<gene>
    <name evidence="7" type="ORF">METZ01_LOCUS143454</name>
</gene>
<proteinExistence type="predicted"/>
<organism evidence="7">
    <name type="scientific">marine metagenome</name>
    <dbReference type="NCBI Taxonomy" id="408172"/>
    <lineage>
        <taxon>unclassified sequences</taxon>
        <taxon>metagenomes</taxon>
        <taxon>ecological metagenomes</taxon>
    </lineage>
</organism>
<keyword evidence="3" id="KW-0288">FMN</keyword>
<sequence>MSSALFTEVSLRGLTVSNRIVVSPMCQYAAENGSASDWHLMHLGQFAMGAGGLLISEATHVSPAGRISPRCLGLYSDDNERTISHVIEFCREHGVVALGTQLAHAGRKASTRPPLDGGGSLGLEEGGWQTIAPSALAYGDWHTPLELDRAGLNQVKAQFVEATVRADRIGFDLIEVHGAHGYLIHQFCSPLSNHRTDEYGGSLDNRIRFPLEVFEAMRAVWPTDKPMGMRITAKDWVDGGWDLDDCVYFANALKVLGCDFVDVSSGGLDPRQNITVGPGYQVSFAERVRRETGLHTWAVGMITEPQQADDIVASGKADMVALARAMMADPRWAWHAAIALGDDTPWPKRYLRAHPSQRGLFFPRHDGRPIR</sequence>
<keyword evidence="2" id="KW-0285">Flavoprotein</keyword>
<evidence type="ECO:0000256" key="1">
    <source>
        <dbReference type="ARBA" id="ARBA00001917"/>
    </source>
</evidence>
<dbReference type="InterPro" id="IPR044152">
    <property type="entry name" value="YqjM-like"/>
</dbReference>
<dbReference type="GO" id="GO:0003959">
    <property type="term" value="F:NADPH dehydrogenase activity"/>
    <property type="evidence" value="ECO:0007669"/>
    <property type="project" value="InterPro"/>
</dbReference>
<dbReference type="SUPFAM" id="SSF51395">
    <property type="entry name" value="FMN-linked oxidoreductases"/>
    <property type="match status" value="1"/>
</dbReference>
<dbReference type="PANTHER" id="PTHR43303">
    <property type="entry name" value="NADPH DEHYDROGENASE C23G7.10C-RELATED"/>
    <property type="match status" value="1"/>
</dbReference>
<dbReference type="Gene3D" id="3.20.20.70">
    <property type="entry name" value="Aldolase class I"/>
    <property type="match status" value="1"/>
</dbReference>
<reference evidence="7" key="1">
    <citation type="submission" date="2018-05" db="EMBL/GenBank/DDBJ databases">
        <authorList>
            <person name="Lanie J.A."/>
            <person name="Ng W.-L."/>
            <person name="Kazmierczak K.M."/>
            <person name="Andrzejewski T.M."/>
            <person name="Davidsen T.M."/>
            <person name="Wayne K.J."/>
            <person name="Tettelin H."/>
            <person name="Glass J.I."/>
            <person name="Rusch D."/>
            <person name="Podicherti R."/>
            <person name="Tsui H.-C.T."/>
            <person name="Winkler M.E."/>
        </authorList>
    </citation>
    <scope>NUCLEOTIDE SEQUENCE</scope>
</reference>
<dbReference type="EMBL" id="UINC01021955">
    <property type="protein sequence ID" value="SVA90600.1"/>
    <property type="molecule type" value="Genomic_DNA"/>
</dbReference>
<evidence type="ECO:0000259" key="6">
    <source>
        <dbReference type="Pfam" id="PF00724"/>
    </source>
</evidence>
<dbReference type="InterPro" id="IPR001155">
    <property type="entry name" value="OxRdtase_FMN_N"/>
</dbReference>
<evidence type="ECO:0000256" key="2">
    <source>
        <dbReference type="ARBA" id="ARBA00022630"/>
    </source>
</evidence>
<name>A0A381ZMY0_9ZZZZ</name>